<feature type="transmembrane region" description="Helical" evidence="1">
    <location>
        <begin position="291"/>
        <end position="308"/>
    </location>
</feature>
<feature type="transmembrane region" description="Helical" evidence="1">
    <location>
        <begin position="328"/>
        <end position="351"/>
    </location>
</feature>
<reference evidence="2 3" key="1">
    <citation type="submission" date="2018-12" db="EMBL/GenBank/DDBJ databases">
        <authorList>
            <consortium name="Pathogen Informatics"/>
        </authorList>
    </citation>
    <scope>NUCLEOTIDE SEQUENCE [LARGE SCALE GENOMIC DNA]</scope>
    <source>
        <strain evidence="2 3">NCTC13354</strain>
    </source>
</reference>
<dbReference type="GO" id="GO:0005886">
    <property type="term" value="C:plasma membrane"/>
    <property type="evidence" value="ECO:0007669"/>
    <property type="project" value="TreeGrafter"/>
</dbReference>
<dbReference type="RefSeq" id="WP_126416183.1">
    <property type="nucleotide sequence ID" value="NZ_LR134476.1"/>
</dbReference>
<feature type="transmembrane region" description="Helical" evidence="1">
    <location>
        <begin position="152"/>
        <end position="174"/>
    </location>
</feature>
<name>A0A448PDK6_9ACTO</name>
<dbReference type="KEGG" id="tbw:NCTC13354_00722"/>
<feature type="transmembrane region" description="Helical" evidence="1">
    <location>
        <begin position="113"/>
        <end position="140"/>
    </location>
</feature>
<keyword evidence="1" id="KW-1133">Transmembrane helix</keyword>
<dbReference type="Pfam" id="PF02667">
    <property type="entry name" value="SCFA_trans"/>
    <property type="match status" value="1"/>
</dbReference>
<feature type="transmembrane region" description="Helical" evidence="1">
    <location>
        <begin position="267"/>
        <end position="285"/>
    </location>
</feature>
<feature type="transmembrane region" description="Helical" evidence="1">
    <location>
        <begin position="444"/>
        <end position="465"/>
    </location>
</feature>
<dbReference type="OrthoDB" id="9342495at2"/>
<keyword evidence="1" id="KW-0812">Transmembrane</keyword>
<organism evidence="2 3">
    <name type="scientific">Trueperella bialowiezensis</name>
    <dbReference type="NCBI Taxonomy" id="312285"/>
    <lineage>
        <taxon>Bacteria</taxon>
        <taxon>Bacillati</taxon>
        <taxon>Actinomycetota</taxon>
        <taxon>Actinomycetes</taxon>
        <taxon>Actinomycetales</taxon>
        <taxon>Actinomycetaceae</taxon>
        <taxon>Trueperella</taxon>
    </lineage>
</organism>
<protein>
    <submittedName>
        <fullName evidence="2">Short-chain fatty acids transporter</fullName>
    </submittedName>
</protein>
<evidence type="ECO:0000313" key="3">
    <source>
        <dbReference type="Proteomes" id="UP000269542"/>
    </source>
</evidence>
<keyword evidence="3" id="KW-1185">Reference proteome</keyword>
<dbReference type="PANTHER" id="PTHR41983">
    <property type="entry name" value="SHORT-CHAIN FATTY ACID TRANSPORTER-RELATED"/>
    <property type="match status" value="1"/>
</dbReference>
<feature type="transmembrane region" description="Helical" evidence="1">
    <location>
        <begin position="420"/>
        <end position="437"/>
    </location>
</feature>
<feature type="transmembrane region" description="Helical" evidence="1">
    <location>
        <begin position="66"/>
        <end position="86"/>
    </location>
</feature>
<dbReference type="PANTHER" id="PTHR41983:SF2">
    <property type="entry name" value="SHORT-CHAIN FATTY ACID TRANSPORTER-RELATED"/>
    <property type="match status" value="1"/>
</dbReference>
<evidence type="ECO:0000256" key="1">
    <source>
        <dbReference type="SAM" id="Phobius"/>
    </source>
</evidence>
<accession>A0A448PDK6</accession>
<evidence type="ECO:0000313" key="2">
    <source>
        <dbReference type="EMBL" id="VEI13023.1"/>
    </source>
</evidence>
<feature type="transmembrane region" description="Helical" evidence="1">
    <location>
        <begin position="32"/>
        <end position="54"/>
    </location>
</feature>
<gene>
    <name evidence="2" type="primary">atoE</name>
    <name evidence="2" type="ORF">NCTC13354_00722</name>
</gene>
<keyword evidence="1" id="KW-0472">Membrane</keyword>
<dbReference type="InterPro" id="IPR006160">
    <property type="entry name" value="SCFA_transpt_AtoE"/>
</dbReference>
<dbReference type="Proteomes" id="UP000269542">
    <property type="component" value="Chromosome"/>
</dbReference>
<feature type="transmembrane region" description="Helical" evidence="1">
    <location>
        <begin position="363"/>
        <end position="380"/>
    </location>
</feature>
<dbReference type="AlphaFoldDB" id="A0A448PDK6"/>
<proteinExistence type="predicted"/>
<feature type="transmembrane region" description="Helical" evidence="1">
    <location>
        <begin position="207"/>
        <end position="226"/>
    </location>
</feature>
<dbReference type="EMBL" id="LR134476">
    <property type="protein sequence ID" value="VEI13023.1"/>
    <property type="molecule type" value="Genomic_DNA"/>
</dbReference>
<sequence length="466" mass="50177">MNTTSEKKETTKPPKRKRTSPYMVLAQVFQRWTPGATVFAVLLTFIVMVAALLFTDAGPRETVDAWGEGLSGLLAFMGQIALALFFGNMLTHTRPVQRVLRKVFDLPKTAPQAYAMVFLTSVALTIFQWAVGLVAGAILAKGIAGSMARRGIKVDFPLLVASAYSAFVVAGLVYNGTIPLTSASRGSFVEEQLGHTIPLSETVMTPWNLAALAGFIILTTFALHFVRPRTDEEIQEISYSEELERDVSTVIPRSSETPVDWIETRSITTKFIGILLIAFLISHFARNGFDLSLNIVNWAMLAGIMLFVGSPRELGVLVKNATSSVGDVLLQFPLYAGILGVATGTGLINVLSDAFISISNTETLPLFAFVSAMIVNLAVPSAGGQFIIQGPIMLQAGAELGVDPALTVMTISYGDTLTNMIQPFFALPVLAIAGISVREVFKYTFVTFLVGLVVFSAALAGWSYLG</sequence>